<keyword evidence="4" id="KW-1185">Reference proteome</keyword>
<dbReference type="GO" id="GO:0033617">
    <property type="term" value="P:mitochondrial respiratory chain complex IV assembly"/>
    <property type="evidence" value="ECO:0007669"/>
    <property type="project" value="TreeGrafter"/>
</dbReference>
<dbReference type="AlphaFoldDB" id="A0AAD8LNW4"/>
<dbReference type="InterPro" id="IPR018793">
    <property type="entry name" value="Cyt_c_oxidase_assmbl_Pet191"/>
</dbReference>
<organism evidence="3 4">
    <name type="scientific">Babesia gibsoni</name>
    <dbReference type="NCBI Taxonomy" id="33632"/>
    <lineage>
        <taxon>Eukaryota</taxon>
        <taxon>Sar</taxon>
        <taxon>Alveolata</taxon>
        <taxon>Apicomplexa</taxon>
        <taxon>Aconoidasida</taxon>
        <taxon>Piroplasmida</taxon>
        <taxon>Babesiidae</taxon>
        <taxon>Babesia</taxon>
    </lineage>
</organism>
<dbReference type="PANTHER" id="PTHR28627:SF1">
    <property type="entry name" value="CYTOCHROME C OXIDASE ASSEMBLY FACTOR 5"/>
    <property type="match status" value="1"/>
</dbReference>
<gene>
    <name evidence="3" type="ORF">BgAZ_300390</name>
</gene>
<keyword evidence="2" id="KW-1015">Disulfide bond</keyword>
<reference evidence="3" key="1">
    <citation type="submission" date="2023-08" db="EMBL/GenBank/DDBJ databases">
        <title>Draft sequence of the Babesia gibsoni genome.</title>
        <authorList>
            <person name="Yamagishi J.Y."/>
            <person name="Xuan X.X."/>
        </authorList>
    </citation>
    <scope>NUCLEOTIDE SEQUENCE</scope>
    <source>
        <strain evidence="3">Azabu</strain>
    </source>
</reference>
<dbReference type="PANTHER" id="PTHR28627">
    <property type="entry name" value="CYTOCHROME C OXIDASE ASSEMBLY FACTOR 5"/>
    <property type="match status" value="1"/>
</dbReference>
<proteinExistence type="inferred from homology"/>
<dbReference type="Pfam" id="PF10203">
    <property type="entry name" value="Pet191_N"/>
    <property type="match status" value="1"/>
</dbReference>
<protein>
    <recommendedName>
        <fullName evidence="5">Cytochrome c oxidase assembly factor 5</fullName>
    </recommendedName>
</protein>
<dbReference type="GO" id="GO:0005739">
    <property type="term" value="C:mitochondrion"/>
    <property type="evidence" value="ECO:0007669"/>
    <property type="project" value="TreeGrafter"/>
</dbReference>
<comment type="similarity">
    <text evidence="1">Belongs to the PET191 family.</text>
</comment>
<evidence type="ECO:0000256" key="1">
    <source>
        <dbReference type="ARBA" id="ARBA00007785"/>
    </source>
</evidence>
<evidence type="ECO:0000256" key="2">
    <source>
        <dbReference type="ARBA" id="ARBA00023157"/>
    </source>
</evidence>
<evidence type="ECO:0000313" key="3">
    <source>
        <dbReference type="EMBL" id="KAK1442521.1"/>
    </source>
</evidence>
<dbReference type="Proteomes" id="UP001230268">
    <property type="component" value="Unassembled WGS sequence"/>
</dbReference>
<sequence>MALRVDPDLPHRHPSNSCEALKNDLIECYKASRCCKELNRPFSECINNLRPEDVGHECLQLRRAMAQCRRNIFNGKFRVTGNPYST</sequence>
<evidence type="ECO:0008006" key="5">
    <source>
        <dbReference type="Google" id="ProtNLM"/>
    </source>
</evidence>
<comment type="caution">
    <text evidence="3">The sequence shown here is derived from an EMBL/GenBank/DDBJ whole genome shotgun (WGS) entry which is preliminary data.</text>
</comment>
<accession>A0AAD8LNW4</accession>
<name>A0AAD8LNW4_BABGI</name>
<dbReference type="EMBL" id="JAVEPI010000003">
    <property type="protein sequence ID" value="KAK1442521.1"/>
    <property type="molecule type" value="Genomic_DNA"/>
</dbReference>
<evidence type="ECO:0000313" key="4">
    <source>
        <dbReference type="Proteomes" id="UP001230268"/>
    </source>
</evidence>